<dbReference type="Gene3D" id="1.10.1660.10">
    <property type="match status" value="1"/>
</dbReference>
<dbReference type="EMBL" id="FNDJ01000053">
    <property type="protein sequence ID" value="SDM72742.1"/>
    <property type="molecule type" value="Genomic_DNA"/>
</dbReference>
<evidence type="ECO:0000256" key="1">
    <source>
        <dbReference type="ARBA" id="ARBA00023125"/>
    </source>
</evidence>
<dbReference type="PANTHER" id="PTHR30204">
    <property type="entry name" value="REDOX-CYCLING DRUG-SENSING TRANSCRIPTIONAL ACTIVATOR SOXR"/>
    <property type="match status" value="1"/>
</dbReference>
<keyword evidence="1" id="KW-0238">DNA-binding</keyword>
<dbReference type="GO" id="GO:0003677">
    <property type="term" value="F:DNA binding"/>
    <property type="evidence" value="ECO:0007669"/>
    <property type="project" value="UniProtKB-KW"/>
</dbReference>
<accession>A0A1G9VKJ3</accession>
<dbReference type="AlphaFoldDB" id="A0A1G9VKJ3"/>
<dbReference type="STRING" id="633440.SAMN05421869_15356"/>
<feature type="domain" description="HTH merR-type" evidence="2">
    <location>
        <begin position="1"/>
        <end position="70"/>
    </location>
</feature>
<dbReference type="SUPFAM" id="SSF46955">
    <property type="entry name" value="Putative DNA-binding domain"/>
    <property type="match status" value="1"/>
</dbReference>
<dbReference type="PANTHER" id="PTHR30204:SF98">
    <property type="entry name" value="HTH-TYPE TRANSCRIPTIONAL REGULATOR ADHR"/>
    <property type="match status" value="1"/>
</dbReference>
<dbReference type="RefSeq" id="WP_090947211.1">
    <property type="nucleotide sequence ID" value="NZ_FNDJ01000053.1"/>
</dbReference>
<dbReference type="InterPro" id="IPR047057">
    <property type="entry name" value="MerR_fam"/>
</dbReference>
<dbReference type="InterPro" id="IPR009061">
    <property type="entry name" value="DNA-bd_dom_put_sf"/>
</dbReference>
<dbReference type="PRINTS" id="PR00040">
    <property type="entry name" value="HTHMERR"/>
</dbReference>
<sequence>MRVGELSKRSGVAIATIKFYVREGLLPPGLRTKANQVDYSEAHLRRLRLVRALLDVGELSVATAKRIIAALDDPDESPLTSIGRAAYALARGFPAAVPPGADDNARVGALDLDTASVTRVNDLLDRYGWTVRPDNPARAQLASAIAAVQALDMGDALDLLDRYAQAAHSVAEVDVELALSPATLEESTERMLVWTVVGDRALSALRRLAQEAVIIKRM</sequence>
<gene>
    <name evidence="3" type="ORF">SAMN05421869_15356</name>
</gene>
<name>A0A1G9VKJ3_9ACTN</name>
<evidence type="ECO:0000313" key="3">
    <source>
        <dbReference type="EMBL" id="SDM72742.1"/>
    </source>
</evidence>
<dbReference type="InterPro" id="IPR000551">
    <property type="entry name" value="MerR-type_HTH_dom"/>
</dbReference>
<reference evidence="3 4" key="1">
    <citation type="submission" date="2016-10" db="EMBL/GenBank/DDBJ databases">
        <authorList>
            <person name="de Groot N.N."/>
        </authorList>
    </citation>
    <scope>NUCLEOTIDE SEQUENCE [LARGE SCALE GENOMIC DNA]</scope>
    <source>
        <strain evidence="3 4">CGMCC 4.6533</strain>
    </source>
</reference>
<organism evidence="3 4">
    <name type="scientific">Nonomuraea jiangxiensis</name>
    <dbReference type="NCBI Taxonomy" id="633440"/>
    <lineage>
        <taxon>Bacteria</taxon>
        <taxon>Bacillati</taxon>
        <taxon>Actinomycetota</taxon>
        <taxon>Actinomycetes</taxon>
        <taxon>Streptosporangiales</taxon>
        <taxon>Streptosporangiaceae</taxon>
        <taxon>Nonomuraea</taxon>
    </lineage>
</organism>
<dbReference type="GO" id="GO:0003700">
    <property type="term" value="F:DNA-binding transcription factor activity"/>
    <property type="evidence" value="ECO:0007669"/>
    <property type="project" value="InterPro"/>
</dbReference>
<dbReference type="Proteomes" id="UP000199202">
    <property type="component" value="Unassembled WGS sequence"/>
</dbReference>
<proteinExistence type="predicted"/>
<evidence type="ECO:0000313" key="4">
    <source>
        <dbReference type="Proteomes" id="UP000199202"/>
    </source>
</evidence>
<protein>
    <submittedName>
        <fullName evidence="3">MerR HTH family regulatory protein</fullName>
    </submittedName>
</protein>
<keyword evidence="4" id="KW-1185">Reference proteome</keyword>
<dbReference type="OrthoDB" id="5242095at2"/>
<dbReference type="SMART" id="SM00422">
    <property type="entry name" value="HTH_MERR"/>
    <property type="match status" value="1"/>
</dbReference>
<evidence type="ECO:0000259" key="2">
    <source>
        <dbReference type="PROSITE" id="PS50937"/>
    </source>
</evidence>
<dbReference type="PROSITE" id="PS50937">
    <property type="entry name" value="HTH_MERR_2"/>
    <property type="match status" value="1"/>
</dbReference>
<dbReference type="Pfam" id="PF13411">
    <property type="entry name" value="MerR_1"/>
    <property type="match status" value="1"/>
</dbReference>